<dbReference type="EMBL" id="JAGZYH010000086">
    <property type="protein sequence ID" value="MBS6623267.1"/>
    <property type="molecule type" value="Genomic_DNA"/>
</dbReference>
<evidence type="ECO:0000313" key="2">
    <source>
        <dbReference type="EMBL" id="MBS6623267.1"/>
    </source>
</evidence>
<comment type="caution">
    <text evidence="2">The sequence shown here is derived from an EMBL/GenBank/DDBJ whole genome shotgun (WGS) entry which is preliminary data.</text>
</comment>
<dbReference type="AlphaFoldDB" id="A0A9E1M298"/>
<feature type="region of interest" description="Disordered" evidence="1">
    <location>
        <begin position="1"/>
        <end position="41"/>
    </location>
</feature>
<name>A0A9E1M298_9FIRM</name>
<proteinExistence type="predicted"/>
<sequence length="85" mass="9501">MMALGKFSRKAAEQAPGDISMTPKEPTKNADEEGRNNSKTKVRSFSVRLDLWEKLDTYRITHRTKSGTIPSASSIVNEALEAYLK</sequence>
<dbReference type="Proteomes" id="UP000811365">
    <property type="component" value="Unassembled WGS sequence"/>
</dbReference>
<organism evidence="2 3">
    <name type="scientific">Faecalibacterium prausnitzii</name>
    <dbReference type="NCBI Taxonomy" id="853"/>
    <lineage>
        <taxon>Bacteria</taxon>
        <taxon>Bacillati</taxon>
        <taxon>Bacillota</taxon>
        <taxon>Clostridia</taxon>
        <taxon>Eubacteriales</taxon>
        <taxon>Oscillospiraceae</taxon>
        <taxon>Faecalibacterium</taxon>
    </lineage>
</organism>
<evidence type="ECO:0000256" key="1">
    <source>
        <dbReference type="SAM" id="MobiDB-lite"/>
    </source>
</evidence>
<protein>
    <submittedName>
        <fullName evidence="2">Uncharacterized protein</fullName>
    </submittedName>
</protein>
<evidence type="ECO:0000313" key="3">
    <source>
        <dbReference type="Proteomes" id="UP000811365"/>
    </source>
</evidence>
<feature type="compositionally biased region" description="Basic and acidic residues" evidence="1">
    <location>
        <begin position="25"/>
        <end position="36"/>
    </location>
</feature>
<gene>
    <name evidence="2" type="ORF">KH315_14130</name>
</gene>
<reference evidence="2" key="1">
    <citation type="submission" date="2021-02" db="EMBL/GenBank/DDBJ databases">
        <title>Infant gut strain persistence is associated with maternal origin, phylogeny, and functional potential including surface adhesion and iron acquisition.</title>
        <authorList>
            <person name="Lou Y.C."/>
        </authorList>
    </citation>
    <scope>NUCLEOTIDE SEQUENCE</scope>
    <source>
        <strain evidence="2">L2_039_000G1_dasL2_039_000G1_maxbin2.maxbin.077</strain>
    </source>
</reference>
<accession>A0A9E1M298</accession>